<feature type="region of interest" description="Disordered" evidence="1">
    <location>
        <begin position="1"/>
        <end position="134"/>
    </location>
</feature>
<evidence type="ECO:0000313" key="3">
    <source>
        <dbReference type="Proteomes" id="UP000632740"/>
    </source>
</evidence>
<feature type="compositionally biased region" description="Basic and acidic residues" evidence="1">
    <location>
        <begin position="99"/>
        <end position="122"/>
    </location>
</feature>
<proteinExistence type="predicted"/>
<dbReference type="Proteomes" id="UP000632740">
    <property type="component" value="Unassembled WGS sequence"/>
</dbReference>
<feature type="region of interest" description="Disordered" evidence="1">
    <location>
        <begin position="165"/>
        <end position="190"/>
    </location>
</feature>
<accession>A0A919P9A5</accession>
<comment type="caution">
    <text evidence="2">The sequence shown here is derived from an EMBL/GenBank/DDBJ whole genome shotgun (WGS) entry which is preliminary data.</text>
</comment>
<feature type="compositionally biased region" description="Basic residues" evidence="1">
    <location>
        <begin position="45"/>
        <end position="56"/>
    </location>
</feature>
<evidence type="ECO:0000256" key="1">
    <source>
        <dbReference type="SAM" id="MobiDB-lite"/>
    </source>
</evidence>
<sequence length="190" mass="20318">MAAPPPARLTSPPRPARSPLTGDYRPEPDSGTIGTPDCDDAPAHDRRHVAPRHRFAGGHLQHRETHARAKTPHPAAPSYEAPTPVQQRTGGTSTAGPAADRRPRDTDTRPGDTGRERRRMTEPRAGGYREPLAGESLDEYEAALTAAEDEVVAAIWRATLRDALASPAAGPTDPRVEEPVDPDGANPTET</sequence>
<protein>
    <submittedName>
        <fullName evidence="2">Uncharacterized protein</fullName>
    </submittedName>
</protein>
<evidence type="ECO:0000313" key="2">
    <source>
        <dbReference type="EMBL" id="GIG23264.1"/>
    </source>
</evidence>
<reference evidence="2" key="1">
    <citation type="submission" date="2021-01" db="EMBL/GenBank/DDBJ databases">
        <title>Whole genome shotgun sequence of Cellulomonas chitinilytica NBRC 110799.</title>
        <authorList>
            <person name="Komaki H."/>
            <person name="Tamura T."/>
        </authorList>
    </citation>
    <scope>NUCLEOTIDE SEQUENCE</scope>
    <source>
        <strain evidence="2">NBRC 110799</strain>
    </source>
</reference>
<name>A0A919P9A5_9CELL</name>
<dbReference type="EMBL" id="BONK01000017">
    <property type="protein sequence ID" value="GIG23264.1"/>
    <property type="molecule type" value="Genomic_DNA"/>
</dbReference>
<feature type="compositionally biased region" description="Pro residues" evidence="1">
    <location>
        <begin position="1"/>
        <end position="16"/>
    </location>
</feature>
<dbReference type="AlphaFoldDB" id="A0A919P9A5"/>
<organism evidence="2 3">
    <name type="scientific">Cellulomonas chitinilytica</name>
    <dbReference type="NCBI Taxonomy" id="398759"/>
    <lineage>
        <taxon>Bacteria</taxon>
        <taxon>Bacillati</taxon>
        <taxon>Actinomycetota</taxon>
        <taxon>Actinomycetes</taxon>
        <taxon>Micrococcales</taxon>
        <taxon>Cellulomonadaceae</taxon>
        <taxon>Cellulomonas</taxon>
    </lineage>
</organism>
<keyword evidence="3" id="KW-1185">Reference proteome</keyword>
<gene>
    <name evidence="2" type="ORF">Cch01nite_39880</name>
</gene>